<accession>A0AAW1SKD9</accession>
<dbReference type="AlphaFoldDB" id="A0AAW1SKD9"/>
<evidence type="ECO:0000313" key="3">
    <source>
        <dbReference type="Proteomes" id="UP001485043"/>
    </source>
</evidence>
<evidence type="ECO:0000256" key="1">
    <source>
        <dbReference type="SAM" id="Phobius"/>
    </source>
</evidence>
<feature type="transmembrane region" description="Helical" evidence="1">
    <location>
        <begin position="69"/>
        <end position="87"/>
    </location>
</feature>
<proteinExistence type="predicted"/>
<reference evidence="2 3" key="1">
    <citation type="journal article" date="2024" name="Nat. Commun.">
        <title>Phylogenomics reveals the evolutionary origins of lichenization in chlorophyte algae.</title>
        <authorList>
            <person name="Puginier C."/>
            <person name="Libourel C."/>
            <person name="Otte J."/>
            <person name="Skaloud P."/>
            <person name="Haon M."/>
            <person name="Grisel S."/>
            <person name="Petersen M."/>
            <person name="Berrin J.G."/>
            <person name="Delaux P.M."/>
            <person name="Dal Grande F."/>
            <person name="Keller J."/>
        </authorList>
    </citation>
    <scope>NUCLEOTIDE SEQUENCE [LARGE SCALE GENOMIC DNA]</scope>
    <source>
        <strain evidence="2 3">SAG 2523</strain>
    </source>
</reference>
<keyword evidence="3" id="KW-1185">Reference proteome</keyword>
<organism evidence="2 3">
    <name type="scientific">Apatococcus fuscideae</name>
    <dbReference type="NCBI Taxonomy" id="2026836"/>
    <lineage>
        <taxon>Eukaryota</taxon>
        <taxon>Viridiplantae</taxon>
        <taxon>Chlorophyta</taxon>
        <taxon>core chlorophytes</taxon>
        <taxon>Trebouxiophyceae</taxon>
        <taxon>Chlorellales</taxon>
        <taxon>Chlorellaceae</taxon>
        <taxon>Apatococcus</taxon>
    </lineage>
</organism>
<sequence>MVNQMPITLPPRHYDAKHALLIMAFFGEFVQGGLMFGWNALAIMLKDTNNFTKGCDQGSKAVDINGNDYIWVLLNILGLVLLGLSNSHDFN</sequence>
<protein>
    <submittedName>
        <fullName evidence="2">Uncharacterized protein</fullName>
    </submittedName>
</protein>
<dbReference type="Proteomes" id="UP001485043">
    <property type="component" value="Unassembled WGS sequence"/>
</dbReference>
<dbReference type="EMBL" id="JALJOV010001550">
    <property type="protein sequence ID" value="KAK9846181.1"/>
    <property type="molecule type" value="Genomic_DNA"/>
</dbReference>
<feature type="non-terminal residue" evidence="2">
    <location>
        <position position="91"/>
    </location>
</feature>
<gene>
    <name evidence="2" type="ORF">WJX84_009378</name>
</gene>
<name>A0AAW1SKD9_9CHLO</name>
<comment type="caution">
    <text evidence="2">The sequence shown here is derived from an EMBL/GenBank/DDBJ whole genome shotgun (WGS) entry which is preliminary data.</text>
</comment>
<keyword evidence="1" id="KW-0812">Transmembrane</keyword>
<feature type="transmembrane region" description="Helical" evidence="1">
    <location>
        <begin position="20"/>
        <end position="41"/>
    </location>
</feature>
<keyword evidence="1" id="KW-1133">Transmembrane helix</keyword>
<keyword evidence="1" id="KW-0472">Membrane</keyword>
<evidence type="ECO:0000313" key="2">
    <source>
        <dbReference type="EMBL" id="KAK9846181.1"/>
    </source>
</evidence>